<keyword evidence="6" id="KW-0964">Secreted</keyword>
<comment type="pathway">
    <text evidence="3 14">Glycan metabolism; cellulose degradation.</text>
</comment>
<dbReference type="AlphaFoldDB" id="A0A1S8B466"/>
<dbReference type="PRINTS" id="PR00133">
    <property type="entry name" value="GLHYDRLASE3"/>
</dbReference>
<keyword evidence="8 14" id="KW-0378">Hydrolase</keyword>
<evidence type="ECO:0000256" key="3">
    <source>
        <dbReference type="ARBA" id="ARBA00004987"/>
    </source>
</evidence>
<proteinExistence type="inferred from homology"/>
<evidence type="ECO:0000313" key="17">
    <source>
        <dbReference type="EMBL" id="OMP82269.1"/>
    </source>
</evidence>
<dbReference type="InterPro" id="IPR026891">
    <property type="entry name" value="Fn3-like"/>
</dbReference>
<dbReference type="Gene3D" id="3.40.50.1700">
    <property type="entry name" value="Glycoside hydrolase family 3 C-terminal domain"/>
    <property type="match status" value="1"/>
</dbReference>
<evidence type="ECO:0000256" key="14">
    <source>
        <dbReference type="RuleBase" id="RU361161"/>
    </source>
</evidence>
<evidence type="ECO:0000256" key="2">
    <source>
        <dbReference type="ARBA" id="ARBA00004613"/>
    </source>
</evidence>
<evidence type="ECO:0000256" key="7">
    <source>
        <dbReference type="ARBA" id="ARBA00022729"/>
    </source>
</evidence>
<dbReference type="Pfam" id="PF01915">
    <property type="entry name" value="Glyco_hydro_3_C"/>
    <property type="match status" value="1"/>
</dbReference>
<evidence type="ECO:0000256" key="9">
    <source>
        <dbReference type="ARBA" id="ARBA00023001"/>
    </source>
</evidence>
<organism evidence="17 18">
    <name type="scientific">Diplodia seriata</name>
    <dbReference type="NCBI Taxonomy" id="420778"/>
    <lineage>
        <taxon>Eukaryota</taxon>
        <taxon>Fungi</taxon>
        <taxon>Dikarya</taxon>
        <taxon>Ascomycota</taxon>
        <taxon>Pezizomycotina</taxon>
        <taxon>Dothideomycetes</taxon>
        <taxon>Dothideomycetes incertae sedis</taxon>
        <taxon>Botryosphaeriales</taxon>
        <taxon>Botryosphaeriaceae</taxon>
        <taxon>Diplodia</taxon>
    </lineage>
</organism>
<keyword evidence="10" id="KW-0325">Glycoprotein</keyword>
<keyword evidence="9" id="KW-0136">Cellulose degradation</keyword>
<evidence type="ECO:0000256" key="10">
    <source>
        <dbReference type="ARBA" id="ARBA00023180"/>
    </source>
</evidence>
<keyword evidence="13 14" id="KW-0624">Polysaccharide degradation</keyword>
<dbReference type="EC" id="3.2.1.21" evidence="5 14"/>
<dbReference type="InterPro" id="IPR019800">
    <property type="entry name" value="Glyco_hydro_3_AS"/>
</dbReference>
<evidence type="ECO:0000256" key="1">
    <source>
        <dbReference type="ARBA" id="ARBA00000448"/>
    </source>
</evidence>
<dbReference type="InterPro" id="IPR050288">
    <property type="entry name" value="Cellulose_deg_GH3"/>
</dbReference>
<dbReference type="PANTHER" id="PTHR42715:SF5">
    <property type="entry name" value="BETA-GLUCOSIDASE M-RELATED"/>
    <property type="match status" value="1"/>
</dbReference>
<feature type="chain" id="PRO_5012706987" description="beta-glucosidase" evidence="15">
    <location>
        <begin position="26"/>
        <end position="829"/>
    </location>
</feature>
<evidence type="ECO:0000256" key="6">
    <source>
        <dbReference type="ARBA" id="ARBA00022525"/>
    </source>
</evidence>
<dbReference type="InterPro" id="IPR002772">
    <property type="entry name" value="Glyco_hydro_3_C"/>
</dbReference>
<dbReference type="PROSITE" id="PS00775">
    <property type="entry name" value="GLYCOSYL_HYDROL_F3"/>
    <property type="match status" value="1"/>
</dbReference>
<dbReference type="Gene3D" id="2.60.40.10">
    <property type="entry name" value="Immunoglobulins"/>
    <property type="match status" value="1"/>
</dbReference>
<evidence type="ECO:0000256" key="11">
    <source>
        <dbReference type="ARBA" id="ARBA00023277"/>
    </source>
</evidence>
<dbReference type="SUPFAM" id="SSF51445">
    <property type="entry name" value="(Trans)glycosidases"/>
    <property type="match status" value="1"/>
</dbReference>
<dbReference type="STRING" id="420778.A0A1S8B466"/>
<feature type="signal peptide" evidence="15">
    <location>
        <begin position="1"/>
        <end position="25"/>
    </location>
</feature>
<dbReference type="Pfam" id="PF00933">
    <property type="entry name" value="Glyco_hydro_3"/>
    <property type="match status" value="1"/>
</dbReference>
<dbReference type="PANTHER" id="PTHR42715">
    <property type="entry name" value="BETA-GLUCOSIDASE"/>
    <property type="match status" value="1"/>
</dbReference>
<comment type="caution">
    <text evidence="17">The sequence shown here is derived from an EMBL/GenBank/DDBJ whole genome shotgun (WGS) entry which is preliminary data.</text>
</comment>
<dbReference type="Proteomes" id="UP000190776">
    <property type="component" value="Unassembled WGS sequence"/>
</dbReference>
<dbReference type="OrthoDB" id="416222at2759"/>
<dbReference type="InterPro" id="IPR036962">
    <property type="entry name" value="Glyco_hydro_3_N_sf"/>
</dbReference>
<dbReference type="GO" id="GO:0008422">
    <property type="term" value="F:beta-glucosidase activity"/>
    <property type="evidence" value="ECO:0007669"/>
    <property type="project" value="UniProtKB-EC"/>
</dbReference>
<dbReference type="InterPro" id="IPR017853">
    <property type="entry name" value="GH"/>
</dbReference>
<evidence type="ECO:0000256" key="12">
    <source>
        <dbReference type="ARBA" id="ARBA00023295"/>
    </source>
</evidence>
<dbReference type="SUPFAM" id="SSF52279">
    <property type="entry name" value="Beta-D-glucan exohydrolase, C-terminal domain"/>
    <property type="match status" value="1"/>
</dbReference>
<evidence type="ECO:0000256" key="13">
    <source>
        <dbReference type="ARBA" id="ARBA00023326"/>
    </source>
</evidence>
<dbReference type="UniPathway" id="UPA00696"/>
<evidence type="ECO:0000256" key="5">
    <source>
        <dbReference type="ARBA" id="ARBA00012744"/>
    </source>
</evidence>
<gene>
    <name evidence="17" type="ORF">BK809_0006579</name>
</gene>
<keyword evidence="7 15" id="KW-0732">Signal</keyword>
<comment type="catalytic activity">
    <reaction evidence="1 14">
        <text>Hydrolysis of terminal, non-reducing beta-D-glucosyl residues with release of beta-D-glucose.</text>
        <dbReference type="EC" id="3.2.1.21"/>
    </reaction>
</comment>
<evidence type="ECO:0000259" key="16">
    <source>
        <dbReference type="SMART" id="SM01217"/>
    </source>
</evidence>
<comment type="subcellular location">
    <subcellularLocation>
        <location evidence="2">Secreted</location>
    </subcellularLocation>
</comment>
<dbReference type="GO" id="GO:0005576">
    <property type="term" value="C:extracellular region"/>
    <property type="evidence" value="ECO:0007669"/>
    <property type="project" value="UniProtKB-SubCell"/>
</dbReference>
<dbReference type="Pfam" id="PF14310">
    <property type="entry name" value="Fn3-like"/>
    <property type="match status" value="1"/>
</dbReference>
<accession>A0A1S8B466</accession>
<evidence type="ECO:0000256" key="8">
    <source>
        <dbReference type="ARBA" id="ARBA00022801"/>
    </source>
</evidence>
<keyword evidence="12 14" id="KW-0326">Glycosidase</keyword>
<evidence type="ECO:0000313" key="18">
    <source>
        <dbReference type="Proteomes" id="UP000190776"/>
    </source>
</evidence>
<dbReference type="Gene3D" id="3.20.20.300">
    <property type="entry name" value="Glycoside hydrolase, family 3, N-terminal domain"/>
    <property type="match status" value="1"/>
</dbReference>
<keyword evidence="11 14" id="KW-0119">Carbohydrate metabolism</keyword>
<dbReference type="InterPro" id="IPR001764">
    <property type="entry name" value="Glyco_hydro_3_N"/>
</dbReference>
<dbReference type="GO" id="GO:0030245">
    <property type="term" value="P:cellulose catabolic process"/>
    <property type="evidence" value="ECO:0007669"/>
    <property type="project" value="UniProtKB-UniPathway"/>
</dbReference>
<dbReference type="SMART" id="SM01217">
    <property type="entry name" value="Fn3_like"/>
    <property type="match status" value="1"/>
</dbReference>
<sequence>MAALSRLPLTALLALSFLCPAPTTAQDVPASPETIAAQELFWSYDRSPPVYPSRKFPQARLLSHSKSTHTSFCTPTAEATGTGDWAPAYAYAADLVGQMTNEEKQNLTFGFTTTANGCSGTSGSALRVGFPGLCLNDGPAGVRATELVSGFASGISVAASWNRDLAKARGQAIGRESKAKGVNVWLGPVMGPLGRTVLGGRNWEGFSVDPYLCGVLNADTVVGVQENVAVSAKHYIGNEQETNRNPTAILGNASVSSNIDDKTMHELYLWPFQDVVKAGAGTVMCSYNRVNNSYGCQNSKTLNGLLKDELGFQGFVVSDWFAQHTGVASADAGLDMAMPDSEYWDGNLTIAVENGTLAQSRLDDMAKRIVATWYKLAHFEPGTGVPYSLVAPHDNQKVSALSPDSKDTIYQGAVEGHVLVKNTNNALPLKSPQIVSLFGYDGPAPAAENVNSKWSGGYNSVNMSAEVLATLFTGNLTDEDIPQAAYAGTLISGGGSGAVTPAYLSSPYDAFAQRAWEDSTQLFWDFISQNPSVEAGSDACIVLINAFATEGFDRTRLTDAYSDTLVANVAANCTNTIVVIHNAGIRLVDAWIEHPNVTAVLYAHLPGQDSGRALAALVYGDAAPSGKLPYTVAKRAADYGALYAPVRADNTSNYYTQADFAEGVFLDYRYFEKEGIEPRFPFGFGLSYAAFEYANLSAALLPSVGPSPPEEAPAGAIVEGGLESLWETLATVSASVTNAGAEHAAAEVVQLYVGIPHDAATTPAKQLRGFAKVPLQPGESGEVSFPLTRRDLSVWDVESQGWVLPRGEFKVYVAASVEDVRLTGSFVVG</sequence>
<dbReference type="InterPro" id="IPR013783">
    <property type="entry name" value="Ig-like_fold"/>
</dbReference>
<dbReference type="FunFam" id="3.20.20.300:FF:000002">
    <property type="entry name" value="Probable beta-glucosidase"/>
    <property type="match status" value="1"/>
</dbReference>
<comment type="similarity">
    <text evidence="4 14">Belongs to the glycosyl hydrolase 3 family.</text>
</comment>
<name>A0A1S8B466_9PEZI</name>
<reference evidence="17 18" key="1">
    <citation type="submission" date="2017-01" db="EMBL/GenBank/DDBJ databases">
        <title>Draft genome sequence of Diplodia seriata F98.1, a fungal species involved in grapevine trunk diseases.</title>
        <authorList>
            <person name="Robert-Siegwald G."/>
            <person name="Vallet J."/>
            <person name="Abou-Mansour E."/>
            <person name="Xu J."/>
            <person name="Rey P."/>
            <person name="Bertsch C."/>
            <person name="Rego C."/>
            <person name="Larignon P."/>
            <person name="Fontaine F."/>
            <person name="Lebrun M.-H."/>
        </authorList>
    </citation>
    <scope>NUCLEOTIDE SEQUENCE [LARGE SCALE GENOMIC DNA]</scope>
    <source>
        <strain evidence="17 18">F98.1</strain>
    </source>
</reference>
<evidence type="ECO:0000256" key="4">
    <source>
        <dbReference type="ARBA" id="ARBA00005336"/>
    </source>
</evidence>
<evidence type="ECO:0000256" key="15">
    <source>
        <dbReference type="SAM" id="SignalP"/>
    </source>
</evidence>
<dbReference type="EMBL" id="MSZU01000114">
    <property type="protein sequence ID" value="OMP82269.1"/>
    <property type="molecule type" value="Genomic_DNA"/>
</dbReference>
<dbReference type="InterPro" id="IPR036881">
    <property type="entry name" value="Glyco_hydro_3_C_sf"/>
</dbReference>
<feature type="domain" description="Fibronectin type III-like" evidence="16">
    <location>
        <begin position="747"/>
        <end position="817"/>
    </location>
</feature>
<protein>
    <recommendedName>
        <fullName evidence="5 14">beta-glucosidase</fullName>
        <ecNumber evidence="5 14">3.2.1.21</ecNumber>
    </recommendedName>
</protein>